<evidence type="ECO:0000256" key="3">
    <source>
        <dbReference type="ARBA" id="ARBA00023125"/>
    </source>
</evidence>
<sequence>TAHGVRDRRVRLSMAIAREFFDLQDMLGFDKASQTIGWLLAKSKGAIQELALAKQGSGPDLSRSNSSNSSSSSHHEDAFANSSTTDMTVMRMETRKRSVSSTPTRRRSRKSASASKEENEKVIVENQANFIAARENR</sequence>
<dbReference type="GO" id="GO:2000032">
    <property type="term" value="P:regulation of secondary shoot formation"/>
    <property type="evidence" value="ECO:0007669"/>
    <property type="project" value="TreeGrafter"/>
</dbReference>
<feature type="compositionally biased region" description="Low complexity" evidence="6">
    <location>
        <begin position="62"/>
        <end position="72"/>
    </location>
</feature>
<evidence type="ECO:0000256" key="5">
    <source>
        <dbReference type="ARBA" id="ARBA00023242"/>
    </source>
</evidence>
<dbReference type="EMBL" id="DQ462267">
    <property type="protein sequence ID" value="ABF57685.1"/>
    <property type="molecule type" value="Genomic_DNA"/>
</dbReference>
<dbReference type="GO" id="GO:0005634">
    <property type="term" value="C:nucleus"/>
    <property type="evidence" value="ECO:0007669"/>
    <property type="project" value="UniProtKB-SubCell"/>
</dbReference>
<keyword evidence="2" id="KW-0805">Transcription regulation</keyword>
<dbReference type="InterPro" id="IPR005333">
    <property type="entry name" value="Transcription_factor_TCP"/>
</dbReference>
<evidence type="ECO:0000256" key="1">
    <source>
        <dbReference type="ARBA" id="ARBA00004123"/>
    </source>
</evidence>
<organism evidence="8">
    <name type="scientific">Persicaria amphibia</name>
    <name type="common">Water smartweed</name>
    <name type="synonym">Polygonum amphibium</name>
    <dbReference type="NCBI Taxonomy" id="254780"/>
    <lineage>
        <taxon>Eukaryota</taxon>
        <taxon>Viridiplantae</taxon>
        <taxon>Streptophyta</taxon>
        <taxon>Embryophyta</taxon>
        <taxon>Tracheophyta</taxon>
        <taxon>Spermatophyta</taxon>
        <taxon>Magnoliopsida</taxon>
        <taxon>eudicotyledons</taxon>
        <taxon>Gunneridae</taxon>
        <taxon>Pentapetalae</taxon>
        <taxon>Caryophyllales</taxon>
        <taxon>Polygonaceae</taxon>
        <taxon>Polygonoideae</taxon>
        <taxon>Persicarieae</taxon>
        <taxon>Persicaria</taxon>
    </lineage>
</organism>
<proteinExistence type="predicted"/>
<keyword evidence="4" id="KW-0804">Transcription</keyword>
<feature type="region of interest" description="Disordered" evidence="6">
    <location>
        <begin position="54"/>
        <end position="137"/>
    </location>
</feature>
<evidence type="ECO:0000313" key="8">
    <source>
        <dbReference type="EMBL" id="ABF57685.1"/>
    </source>
</evidence>
<dbReference type="InterPro" id="IPR017887">
    <property type="entry name" value="TF_TCP_subgr"/>
</dbReference>
<name>Q19T63_PERAA</name>
<keyword evidence="5" id="KW-0539">Nucleus</keyword>
<evidence type="ECO:0000256" key="6">
    <source>
        <dbReference type="SAM" id="MobiDB-lite"/>
    </source>
</evidence>
<evidence type="ECO:0000259" key="7">
    <source>
        <dbReference type="PROSITE" id="PS51369"/>
    </source>
</evidence>
<protein>
    <submittedName>
        <fullName evidence="8">CYCLOIDEA-like</fullName>
    </submittedName>
</protein>
<evidence type="ECO:0000256" key="2">
    <source>
        <dbReference type="ARBA" id="ARBA00023015"/>
    </source>
</evidence>
<reference evidence="8" key="1">
    <citation type="journal article" date="2006" name="Proc. Natl. Acad. Sci. U.S.A.">
        <title>Phylogenetic analysis of the "ECE" (CYC/TB1) clade reveals duplications predating the core eudicots.</title>
        <authorList>
            <person name="Howarth D.G."/>
            <person name="Donoghue M.J."/>
        </authorList>
    </citation>
    <scope>NUCLEOTIDE SEQUENCE</scope>
</reference>
<feature type="non-terminal residue" evidence="8">
    <location>
        <position position="137"/>
    </location>
</feature>
<dbReference type="GO" id="GO:0043565">
    <property type="term" value="F:sequence-specific DNA binding"/>
    <property type="evidence" value="ECO:0007669"/>
    <property type="project" value="TreeGrafter"/>
</dbReference>
<feature type="domain" description="TCP" evidence="7">
    <location>
        <begin position="1"/>
        <end position="50"/>
    </location>
</feature>
<evidence type="ECO:0000256" key="4">
    <source>
        <dbReference type="ARBA" id="ARBA00023163"/>
    </source>
</evidence>
<gene>
    <name evidence="8" type="primary">CYC</name>
</gene>
<comment type="subcellular location">
    <subcellularLocation>
        <location evidence="1">Nucleus</location>
    </subcellularLocation>
</comment>
<keyword evidence="3" id="KW-0238">DNA-binding</keyword>
<dbReference type="PANTHER" id="PTHR31072">
    <property type="entry name" value="TRANSCRIPTION FACTOR TCP4-RELATED"/>
    <property type="match status" value="1"/>
</dbReference>
<feature type="non-terminal residue" evidence="8">
    <location>
        <position position="1"/>
    </location>
</feature>
<accession>Q19T63</accession>
<dbReference type="PANTHER" id="PTHR31072:SF93">
    <property type="entry name" value="TRANSCRIPTION FACTOR TCP24"/>
    <property type="match status" value="1"/>
</dbReference>
<dbReference type="PROSITE" id="PS51369">
    <property type="entry name" value="TCP"/>
    <property type="match status" value="1"/>
</dbReference>
<dbReference type="GO" id="GO:0003700">
    <property type="term" value="F:DNA-binding transcription factor activity"/>
    <property type="evidence" value="ECO:0007669"/>
    <property type="project" value="InterPro"/>
</dbReference>
<dbReference type="AlphaFoldDB" id="Q19T63"/>
<dbReference type="Pfam" id="PF03634">
    <property type="entry name" value="TCP"/>
    <property type="match status" value="1"/>
</dbReference>